<evidence type="ECO:0000256" key="3">
    <source>
        <dbReference type="ARBA" id="ARBA00021980"/>
    </source>
</evidence>
<dbReference type="PANTHER" id="PTHR43691">
    <property type="entry name" value="URIDINE PHOSPHORYLASE"/>
    <property type="match status" value="1"/>
</dbReference>
<dbReference type="Pfam" id="PF01048">
    <property type="entry name" value="PNP_UDP_1"/>
    <property type="match status" value="1"/>
</dbReference>
<name>A0A5B8UAW6_9ACTN</name>
<feature type="region of interest" description="Disordered" evidence="7">
    <location>
        <begin position="1"/>
        <end position="20"/>
    </location>
</feature>
<sequence>MPGTISSPAVPGDPQPVHLRPTTALAPRVLLPGDPGRALALAQVVLGDDRRMFNHHRGLWGYTGTAHDGAPLTIQSTGMGGPSAAIVLEELAALGVRRAVRVGTAEALDAALAPGDLVAAAAVLAADGTSRALGGPERAELDAALTGALAGAVRHTGLVVSSDLVYAVDAAPARAWRAAGALARDLETAALAAVAARHGIAFGSVVAIVLDAAGTRLDDERATAAGEAAGEAGAAALTAAG</sequence>
<dbReference type="Gene3D" id="3.40.50.1580">
    <property type="entry name" value="Nucleoside phosphorylase domain"/>
    <property type="match status" value="1"/>
</dbReference>
<dbReference type="GO" id="GO:0005829">
    <property type="term" value="C:cytosol"/>
    <property type="evidence" value="ECO:0007669"/>
    <property type="project" value="TreeGrafter"/>
</dbReference>
<dbReference type="GO" id="GO:0004850">
    <property type="term" value="F:uridine phosphorylase activity"/>
    <property type="evidence" value="ECO:0007669"/>
    <property type="project" value="UniProtKB-EC"/>
</dbReference>
<dbReference type="InterPro" id="IPR018016">
    <property type="entry name" value="Nucleoside_phosphorylase_CS"/>
</dbReference>
<organism evidence="9 10">
    <name type="scientific">Baekduia soli</name>
    <dbReference type="NCBI Taxonomy" id="496014"/>
    <lineage>
        <taxon>Bacteria</taxon>
        <taxon>Bacillati</taxon>
        <taxon>Actinomycetota</taxon>
        <taxon>Thermoleophilia</taxon>
        <taxon>Solirubrobacterales</taxon>
        <taxon>Baekduiaceae</taxon>
        <taxon>Baekduia</taxon>
    </lineage>
</organism>
<dbReference type="SUPFAM" id="SSF53167">
    <property type="entry name" value="Purine and uridine phosphorylases"/>
    <property type="match status" value="1"/>
</dbReference>
<comment type="catalytic activity">
    <reaction evidence="6">
        <text>uridine + phosphate = alpha-D-ribose 1-phosphate + uracil</text>
        <dbReference type="Rhea" id="RHEA:24388"/>
        <dbReference type="ChEBI" id="CHEBI:16704"/>
        <dbReference type="ChEBI" id="CHEBI:17568"/>
        <dbReference type="ChEBI" id="CHEBI:43474"/>
        <dbReference type="ChEBI" id="CHEBI:57720"/>
        <dbReference type="EC" id="2.4.2.3"/>
    </reaction>
</comment>
<comment type="similarity">
    <text evidence="1">Belongs to the PNP/UDP phosphorylase family.</text>
</comment>
<proteinExistence type="inferred from homology"/>
<evidence type="ECO:0000256" key="7">
    <source>
        <dbReference type="SAM" id="MobiDB-lite"/>
    </source>
</evidence>
<evidence type="ECO:0000256" key="2">
    <source>
        <dbReference type="ARBA" id="ARBA00011888"/>
    </source>
</evidence>
<keyword evidence="4" id="KW-0328">Glycosyltransferase</keyword>
<dbReference type="Proteomes" id="UP000321805">
    <property type="component" value="Chromosome"/>
</dbReference>
<dbReference type="OrthoDB" id="9782889at2"/>
<evidence type="ECO:0000313" key="10">
    <source>
        <dbReference type="Proteomes" id="UP000321805"/>
    </source>
</evidence>
<evidence type="ECO:0000313" key="9">
    <source>
        <dbReference type="EMBL" id="QEC50134.1"/>
    </source>
</evidence>
<gene>
    <name evidence="9" type="ORF">FSW04_22865</name>
</gene>
<dbReference type="KEGG" id="bsol:FSW04_22865"/>
<keyword evidence="5" id="KW-0808">Transferase</keyword>
<evidence type="ECO:0000259" key="8">
    <source>
        <dbReference type="Pfam" id="PF01048"/>
    </source>
</evidence>
<evidence type="ECO:0000256" key="5">
    <source>
        <dbReference type="ARBA" id="ARBA00022679"/>
    </source>
</evidence>
<dbReference type="PANTHER" id="PTHR43691:SF11">
    <property type="entry name" value="FI09636P-RELATED"/>
    <property type="match status" value="1"/>
</dbReference>
<dbReference type="EC" id="2.4.2.3" evidence="2"/>
<dbReference type="PROSITE" id="PS01232">
    <property type="entry name" value="PNP_UDP_1"/>
    <property type="match status" value="1"/>
</dbReference>
<evidence type="ECO:0000256" key="4">
    <source>
        <dbReference type="ARBA" id="ARBA00022676"/>
    </source>
</evidence>
<dbReference type="AlphaFoldDB" id="A0A5B8UAW6"/>
<accession>A0A5B8UAW6</accession>
<dbReference type="EMBL" id="CP042430">
    <property type="protein sequence ID" value="QEC50134.1"/>
    <property type="molecule type" value="Genomic_DNA"/>
</dbReference>
<evidence type="ECO:0000256" key="1">
    <source>
        <dbReference type="ARBA" id="ARBA00010456"/>
    </source>
</evidence>
<evidence type="ECO:0000256" key="6">
    <source>
        <dbReference type="ARBA" id="ARBA00048447"/>
    </source>
</evidence>
<dbReference type="InterPro" id="IPR035994">
    <property type="entry name" value="Nucleoside_phosphorylase_sf"/>
</dbReference>
<dbReference type="InterPro" id="IPR000845">
    <property type="entry name" value="Nucleoside_phosphorylase_d"/>
</dbReference>
<protein>
    <recommendedName>
        <fullName evidence="3">Uridine phosphorylase</fullName>
        <ecNumber evidence="2">2.4.2.3</ecNumber>
    </recommendedName>
</protein>
<dbReference type="GO" id="GO:0009164">
    <property type="term" value="P:nucleoside catabolic process"/>
    <property type="evidence" value="ECO:0007669"/>
    <property type="project" value="UniProtKB-ARBA"/>
</dbReference>
<reference evidence="9 10" key="1">
    <citation type="journal article" date="2018" name="J. Microbiol.">
        <title>Baekduia soli gen. nov., sp. nov., a novel bacterium isolated from the soil of Baekdu Mountain and proposal of a novel family name, Baekduiaceae fam. nov.</title>
        <authorList>
            <person name="An D.S."/>
            <person name="Siddiqi M.Z."/>
            <person name="Kim K.H."/>
            <person name="Yu H.S."/>
            <person name="Im W.T."/>
        </authorList>
    </citation>
    <scope>NUCLEOTIDE SEQUENCE [LARGE SCALE GENOMIC DNA]</scope>
    <source>
        <strain evidence="9 10">BR7-21</strain>
    </source>
</reference>
<feature type="domain" description="Nucleoside phosphorylase" evidence="8">
    <location>
        <begin position="28"/>
        <end position="238"/>
    </location>
</feature>
<keyword evidence="10" id="KW-1185">Reference proteome</keyword>